<dbReference type="Proteomes" id="UP000799772">
    <property type="component" value="Unassembled WGS sequence"/>
</dbReference>
<evidence type="ECO:0000313" key="5">
    <source>
        <dbReference type="Proteomes" id="UP000799772"/>
    </source>
</evidence>
<evidence type="ECO:0000256" key="1">
    <source>
        <dbReference type="ARBA" id="ARBA00022630"/>
    </source>
</evidence>
<dbReference type="PANTHER" id="PTHR32332:SF34">
    <property type="entry name" value="2-NITROPROPANE DIOXYGENASE FAMILY, PUTATIVE-RELATED"/>
    <property type="match status" value="1"/>
</dbReference>
<dbReference type="PANTHER" id="PTHR32332">
    <property type="entry name" value="2-NITROPROPANE DIOXYGENASE"/>
    <property type="match status" value="1"/>
</dbReference>
<dbReference type="OrthoDB" id="2349068at2759"/>
<dbReference type="SUPFAM" id="SSF51412">
    <property type="entry name" value="Inosine monophosphate dehydrogenase (IMPDH)"/>
    <property type="match status" value="1"/>
</dbReference>
<keyword evidence="2" id="KW-0288">FMN</keyword>
<proteinExistence type="predicted"/>
<evidence type="ECO:0000256" key="3">
    <source>
        <dbReference type="ARBA" id="ARBA00023002"/>
    </source>
</evidence>
<protein>
    <submittedName>
        <fullName evidence="4">2-nitropropane dioxygenase</fullName>
    </submittedName>
</protein>
<dbReference type="EMBL" id="ML978122">
    <property type="protein sequence ID" value="KAF2103272.1"/>
    <property type="molecule type" value="Genomic_DNA"/>
</dbReference>
<accession>A0A9P4MDA4</accession>
<keyword evidence="4" id="KW-0223">Dioxygenase</keyword>
<organism evidence="4 5">
    <name type="scientific">Rhizodiscina lignyota</name>
    <dbReference type="NCBI Taxonomy" id="1504668"/>
    <lineage>
        <taxon>Eukaryota</taxon>
        <taxon>Fungi</taxon>
        <taxon>Dikarya</taxon>
        <taxon>Ascomycota</taxon>
        <taxon>Pezizomycotina</taxon>
        <taxon>Dothideomycetes</taxon>
        <taxon>Pleosporomycetidae</taxon>
        <taxon>Aulographales</taxon>
        <taxon>Rhizodiscinaceae</taxon>
        <taxon>Rhizodiscina</taxon>
    </lineage>
</organism>
<dbReference type="GO" id="GO:0051213">
    <property type="term" value="F:dioxygenase activity"/>
    <property type="evidence" value="ECO:0007669"/>
    <property type="project" value="UniProtKB-KW"/>
</dbReference>
<gene>
    <name evidence="4" type="ORF">NA57DRAFT_31847</name>
</gene>
<comment type="caution">
    <text evidence="4">The sequence shown here is derived from an EMBL/GenBank/DDBJ whole genome shotgun (WGS) entry which is preliminary data.</text>
</comment>
<name>A0A9P4MDA4_9PEZI</name>
<dbReference type="GO" id="GO:0018580">
    <property type="term" value="F:nitronate monooxygenase activity"/>
    <property type="evidence" value="ECO:0007669"/>
    <property type="project" value="InterPro"/>
</dbReference>
<dbReference type="AlphaFoldDB" id="A0A9P4MDA4"/>
<evidence type="ECO:0000313" key="4">
    <source>
        <dbReference type="EMBL" id="KAF2103272.1"/>
    </source>
</evidence>
<dbReference type="InterPro" id="IPR013785">
    <property type="entry name" value="Aldolase_TIM"/>
</dbReference>
<dbReference type="InterPro" id="IPR004136">
    <property type="entry name" value="NMO"/>
</dbReference>
<keyword evidence="1" id="KW-0285">Flavoprotein</keyword>
<dbReference type="Gene3D" id="3.20.20.70">
    <property type="entry name" value="Aldolase class I"/>
    <property type="match status" value="1"/>
</dbReference>
<reference evidence="4" key="1">
    <citation type="journal article" date="2020" name="Stud. Mycol.">
        <title>101 Dothideomycetes genomes: a test case for predicting lifestyles and emergence of pathogens.</title>
        <authorList>
            <person name="Haridas S."/>
            <person name="Albert R."/>
            <person name="Binder M."/>
            <person name="Bloem J."/>
            <person name="Labutti K."/>
            <person name="Salamov A."/>
            <person name="Andreopoulos B."/>
            <person name="Baker S."/>
            <person name="Barry K."/>
            <person name="Bills G."/>
            <person name="Bluhm B."/>
            <person name="Cannon C."/>
            <person name="Castanera R."/>
            <person name="Culley D."/>
            <person name="Daum C."/>
            <person name="Ezra D."/>
            <person name="Gonzalez J."/>
            <person name="Henrissat B."/>
            <person name="Kuo A."/>
            <person name="Liang C."/>
            <person name="Lipzen A."/>
            <person name="Lutzoni F."/>
            <person name="Magnuson J."/>
            <person name="Mondo S."/>
            <person name="Nolan M."/>
            <person name="Ohm R."/>
            <person name="Pangilinan J."/>
            <person name="Park H.-J."/>
            <person name="Ramirez L."/>
            <person name="Alfaro M."/>
            <person name="Sun H."/>
            <person name="Tritt A."/>
            <person name="Yoshinaga Y."/>
            <person name="Zwiers L.-H."/>
            <person name="Turgeon B."/>
            <person name="Goodwin S."/>
            <person name="Spatafora J."/>
            <person name="Crous P."/>
            <person name="Grigoriev I."/>
        </authorList>
    </citation>
    <scope>NUCLEOTIDE SEQUENCE</scope>
    <source>
        <strain evidence="4">CBS 133067</strain>
    </source>
</reference>
<dbReference type="Pfam" id="PF03060">
    <property type="entry name" value="NMO"/>
    <property type="match status" value="1"/>
</dbReference>
<dbReference type="CDD" id="cd04730">
    <property type="entry name" value="NPD_like"/>
    <property type="match status" value="1"/>
</dbReference>
<keyword evidence="3" id="KW-0560">Oxidoreductase</keyword>
<sequence length="350" mass="36945">MTTKLLQEWFPGTETPFICNAPMFTATNGKLAAAVSGAGGLGMIGAGFDFSPNSEQIQLLDQELTTARKLLGLESDTEGALPVCIGFVTPITTSEQFITNLTPVLKKHRPCGVWLFCPSPSTGHPAILQYCRSLGQSWGLRTFIQVGTVAAAREAVYDGADIIVAQGSDAGGHQWANGSGIVSIVPEAKEMLSSEFPDRTIPVIAAGGIVDGRGVVAALALGKLIFHFTVCEESPVPEVTKAAILAASDGGVSTIKSTVHDDIQSVGFFPDLYDGRALIGKSYIDFENGVKVEDLVAQHNSAKAAGDESRSIQFAGTALGLVREKGKAADVVKDVRSEAKRIIQELKTRI</sequence>
<keyword evidence="5" id="KW-1185">Reference proteome</keyword>
<evidence type="ECO:0000256" key="2">
    <source>
        <dbReference type="ARBA" id="ARBA00022643"/>
    </source>
</evidence>